<reference evidence="3" key="1">
    <citation type="submission" date="2022-11" db="UniProtKB">
        <authorList>
            <consortium name="WormBaseParasite"/>
        </authorList>
    </citation>
    <scope>IDENTIFICATION</scope>
</reference>
<keyword evidence="1" id="KW-0472">Membrane</keyword>
<evidence type="ECO:0000313" key="2">
    <source>
        <dbReference type="Proteomes" id="UP000887578"/>
    </source>
</evidence>
<evidence type="ECO:0000256" key="1">
    <source>
        <dbReference type="SAM" id="Phobius"/>
    </source>
</evidence>
<protein>
    <submittedName>
        <fullName evidence="3">Uncharacterized protein</fullName>
    </submittedName>
</protein>
<accession>A0A914QG58</accession>
<name>A0A914QG58_9BILA</name>
<dbReference type="Proteomes" id="UP000887578">
    <property type="component" value="Unplaced"/>
</dbReference>
<feature type="transmembrane region" description="Helical" evidence="1">
    <location>
        <begin position="129"/>
        <end position="154"/>
    </location>
</feature>
<evidence type="ECO:0000313" key="3">
    <source>
        <dbReference type="WBParaSite" id="PDA_v2.g30735.t1"/>
    </source>
</evidence>
<proteinExistence type="predicted"/>
<feature type="transmembrane region" description="Helical" evidence="1">
    <location>
        <begin position="28"/>
        <end position="47"/>
    </location>
</feature>
<organism evidence="2 3">
    <name type="scientific">Panagrolaimus davidi</name>
    <dbReference type="NCBI Taxonomy" id="227884"/>
    <lineage>
        <taxon>Eukaryota</taxon>
        <taxon>Metazoa</taxon>
        <taxon>Ecdysozoa</taxon>
        <taxon>Nematoda</taxon>
        <taxon>Chromadorea</taxon>
        <taxon>Rhabditida</taxon>
        <taxon>Tylenchina</taxon>
        <taxon>Panagrolaimomorpha</taxon>
        <taxon>Panagrolaimoidea</taxon>
        <taxon>Panagrolaimidae</taxon>
        <taxon>Panagrolaimus</taxon>
    </lineage>
</organism>
<dbReference type="WBParaSite" id="PDA_v2.g30735.t1">
    <property type="protein sequence ID" value="PDA_v2.g30735.t1"/>
    <property type="gene ID" value="PDA_v2.g30735"/>
</dbReference>
<keyword evidence="1" id="KW-1133">Transmembrane helix</keyword>
<dbReference type="PANTHER" id="PTHR34851">
    <property type="entry name" value="PROTEIN CBG05235-RELATED"/>
    <property type="match status" value="1"/>
</dbReference>
<keyword evidence="1" id="KW-0812">Transmembrane</keyword>
<dbReference type="AlphaFoldDB" id="A0A914QG58"/>
<feature type="transmembrane region" description="Helical" evidence="1">
    <location>
        <begin position="53"/>
        <end position="75"/>
    </location>
</feature>
<keyword evidence="2" id="KW-1185">Reference proteome</keyword>
<dbReference type="PANTHER" id="PTHR34851:SF5">
    <property type="entry name" value="MARVEL DOMAIN-CONTAINING PROTEIN"/>
    <property type="match status" value="1"/>
</dbReference>
<feature type="transmembrane region" description="Helical" evidence="1">
    <location>
        <begin position="82"/>
        <end position="109"/>
    </location>
</feature>
<sequence>MEDQIFNPEEPKYKCCCGCCHVTTGTKIISIISLIGVLLAIVPFVGLHPTPQLIGLGIALFFIAIFTFITPFIAIKHNNPNWLIPFLVLTAISLIYVIVRNGLGILDFISNPEVPQTWPLESEHETRRALVIAVFAIKAIFGIALHLWYYFIVFRCYQYLSLKRKAEILPMNP</sequence>